<evidence type="ECO:0000313" key="2">
    <source>
        <dbReference type="Proteomes" id="UP000257109"/>
    </source>
</evidence>
<dbReference type="Proteomes" id="UP000257109">
    <property type="component" value="Unassembled WGS sequence"/>
</dbReference>
<accession>A0A371E208</accession>
<protein>
    <submittedName>
        <fullName evidence="1">Uncharacterized protein</fullName>
    </submittedName>
</protein>
<dbReference type="AlphaFoldDB" id="A0A371E208"/>
<feature type="non-terminal residue" evidence="1">
    <location>
        <position position="1"/>
    </location>
</feature>
<keyword evidence="2" id="KW-1185">Reference proteome</keyword>
<comment type="caution">
    <text evidence="1">The sequence shown here is derived from an EMBL/GenBank/DDBJ whole genome shotgun (WGS) entry which is preliminary data.</text>
</comment>
<dbReference type="STRING" id="157652.A0A371E208"/>
<reference evidence="1" key="1">
    <citation type="submission" date="2018-05" db="EMBL/GenBank/DDBJ databases">
        <title>Draft genome of Mucuna pruriens seed.</title>
        <authorList>
            <person name="Nnadi N.E."/>
            <person name="Vos R."/>
            <person name="Hasami M.H."/>
            <person name="Devisetty U.K."/>
            <person name="Aguiy J.C."/>
        </authorList>
    </citation>
    <scope>NUCLEOTIDE SEQUENCE [LARGE SCALE GENOMIC DNA]</scope>
    <source>
        <strain evidence="1">JCA_2017</strain>
    </source>
</reference>
<organism evidence="1 2">
    <name type="scientific">Mucuna pruriens</name>
    <name type="common">Velvet bean</name>
    <name type="synonym">Dolichos pruriens</name>
    <dbReference type="NCBI Taxonomy" id="157652"/>
    <lineage>
        <taxon>Eukaryota</taxon>
        <taxon>Viridiplantae</taxon>
        <taxon>Streptophyta</taxon>
        <taxon>Embryophyta</taxon>
        <taxon>Tracheophyta</taxon>
        <taxon>Spermatophyta</taxon>
        <taxon>Magnoliopsida</taxon>
        <taxon>eudicotyledons</taxon>
        <taxon>Gunneridae</taxon>
        <taxon>Pentapetalae</taxon>
        <taxon>rosids</taxon>
        <taxon>fabids</taxon>
        <taxon>Fabales</taxon>
        <taxon>Fabaceae</taxon>
        <taxon>Papilionoideae</taxon>
        <taxon>50 kb inversion clade</taxon>
        <taxon>NPAAA clade</taxon>
        <taxon>indigoferoid/millettioid clade</taxon>
        <taxon>Phaseoleae</taxon>
        <taxon>Mucuna</taxon>
    </lineage>
</organism>
<name>A0A371E208_MUCPR</name>
<gene>
    <name evidence="1" type="ORF">CR513_61852</name>
</gene>
<proteinExistence type="predicted"/>
<sequence length="181" mass="19555">MWSVINLLDNNDTLCGFSPEINELKMLSKYQVDENQLSSAEKMLACTRRSVTQYVIKHPKGLISSVINKKGGATLFLPTDLESTLENPLSHFELKIDLKLPTCAIFTWLIAAGAAAIAVELLRPFVVFSPTSSSATTSFEQRSTEKKSTITASVGGSGTPIQLVGSSNAMFKPTGQNIDIA</sequence>
<evidence type="ECO:0000313" key="1">
    <source>
        <dbReference type="EMBL" id="RDX59573.1"/>
    </source>
</evidence>
<dbReference type="EMBL" id="QJKJ01017176">
    <property type="protein sequence ID" value="RDX59573.1"/>
    <property type="molecule type" value="Genomic_DNA"/>
</dbReference>